<proteinExistence type="predicted"/>
<keyword evidence="1" id="KW-0812">Transmembrane</keyword>
<dbReference type="AlphaFoldDB" id="A0A3P1WT91"/>
<gene>
    <name evidence="2" type="ORF">EII35_12305</name>
</gene>
<dbReference type="RefSeq" id="WP_125228764.1">
    <property type="nucleotide sequence ID" value="NZ_RQYT01000036.1"/>
</dbReference>
<feature type="transmembrane region" description="Helical" evidence="1">
    <location>
        <begin position="51"/>
        <end position="77"/>
    </location>
</feature>
<organism evidence="2 3">
    <name type="scientific">Arachnia propionica</name>
    <dbReference type="NCBI Taxonomy" id="1750"/>
    <lineage>
        <taxon>Bacteria</taxon>
        <taxon>Bacillati</taxon>
        <taxon>Actinomycetota</taxon>
        <taxon>Actinomycetes</taxon>
        <taxon>Propionibacteriales</taxon>
        <taxon>Propionibacteriaceae</taxon>
        <taxon>Arachnia</taxon>
    </lineage>
</organism>
<name>A0A3P1WT91_9ACTN</name>
<keyword evidence="1" id="KW-1133">Transmembrane helix</keyword>
<evidence type="ECO:0000313" key="3">
    <source>
        <dbReference type="Proteomes" id="UP000280935"/>
    </source>
</evidence>
<dbReference type="EMBL" id="RQYT01000036">
    <property type="protein sequence ID" value="RRD48570.1"/>
    <property type="molecule type" value="Genomic_DNA"/>
</dbReference>
<evidence type="ECO:0000313" key="2">
    <source>
        <dbReference type="EMBL" id="RRD48570.1"/>
    </source>
</evidence>
<reference evidence="2 3" key="1">
    <citation type="submission" date="2018-11" db="EMBL/GenBank/DDBJ databases">
        <title>Genomes From Bacteria Associated with the Canine Oral Cavity: a Test Case for Automated Genome-Based Taxonomic Assignment.</title>
        <authorList>
            <person name="Coil D.A."/>
            <person name="Jospin G."/>
            <person name="Darling A.E."/>
            <person name="Wallis C."/>
            <person name="Davis I.J."/>
            <person name="Harris S."/>
            <person name="Eisen J.A."/>
            <person name="Holcombe L.J."/>
            <person name="O'Flynn C."/>
        </authorList>
    </citation>
    <scope>NUCLEOTIDE SEQUENCE [LARGE SCALE GENOMIC DNA]</scope>
    <source>
        <strain evidence="2 3">OH2822_COT-296</strain>
    </source>
</reference>
<dbReference type="Proteomes" id="UP000280935">
    <property type="component" value="Unassembled WGS sequence"/>
</dbReference>
<sequence length="96" mass="9812">MNNLWLALTGAWHVLLAGLLLGAGLPAIFALGVRALSVGATGTPEDPQPTWLGRTLAGLCFAVVGLGILAGIGTIVAHGFGAHLTFDGIIPVFVRR</sequence>
<dbReference type="OrthoDB" id="3177419at2"/>
<comment type="caution">
    <text evidence="2">The sequence shown here is derived from an EMBL/GenBank/DDBJ whole genome shotgun (WGS) entry which is preliminary data.</text>
</comment>
<keyword evidence="1" id="KW-0472">Membrane</keyword>
<accession>A0A3P1WT91</accession>
<evidence type="ECO:0000256" key="1">
    <source>
        <dbReference type="SAM" id="Phobius"/>
    </source>
</evidence>
<protein>
    <submittedName>
        <fullName evidence="2">Uncharacterized protein</fullName>
    </submittedName>
</protein>